<evidence type="ECO:0000259" key="4">
    <source>
        <dbReference type="Pfam" id="PF11545"/>
    </source>
</evidence>
<feature type="signal peptide" evidence="3">
    <location>
        <begin position="1"/>
        <end position="33"/>
    </location>
</feature>
<keyword evidence="2" id="KW-0472">Membrane</keyword>
<evidence type="ECO:0000256" key="3">
    <source>
        <dbReference type="SAM" id="SignalP"/>
    </source>
</evidence>
<proteinExistence type="predicted"/>
<dbReference type="Pfam" id="PF11545">
    <property type="entry name" value="HemeBinding_Shp"/>
    <property type="match status" value="1"/>
</dbReference>
<dbReference type="Gene3D" id="2.60.40.1850">
    <property type="match status" value="1"/>
</dbReference>
<protein>
    <recommendedName>
        <fullName evidence="4">Cell surface protein Shp haem-binding domain-containing protein</fullName>
    </recommendedName>
</protein>
<dbReference type="SUPFAM" id="SSF158911">
    <property type="entry name" value="NEAT domain-like"/>
    <property type="match status" value="1"/>
</dbReference>
<feature type="compositionally biased region" description="Low complexity" evidence="1">
    <location>
        <begin position="179"/>
        <end position="239"/>
    </location>
</feature>
<feature type="domain" description="Cell surface protein Shp haem-binding" evidence="4">
    <location>
        <begin position="36"/>
        <end position="177"/>
    </location>
</feature>
<dbReference type="Proteomes" id="UP000824024">
    <property type="component" value="Unassembled WGS sequence"/>
</dbReference>
<dbReference type="EMBL" id="DXCH01000339">
    <property type="protein sequence ID" value="HIZ08797.1"/>
    <property type="molecule type" value="Genomic_DNA"/>
</dbReference>
<name>A0A9D2D545_9FIRM</name>
<sequence>MMEKKADKKIKWLFRTFLVFALAVSFAAFPVFAASPGVYTAAAAAHYRHPVTGVIEDSGGEGQEALGQAMTESALYKTALVEVDASGNTYITIRLQLMDNIKNPSFKVSSGGSGSFSGVSVKKMQASGNTADYRMKVPGENAIIRCSMDVIAMGRPVIFYITVSGLKSGHGDFITSIKTESSSNENSSGGSSSGSGNSSGSSSSKESSGGSSSKESSGSSASRGNSSSGGTSSKNSGASQSSDAAEAKDSVKETGAAETKEEKEQQTEENKTEENADPEEETDKESSEKGIVEYDESGKEADSNGQEEQTARRSPGMGIIAGIVIIAAAALAGWYFGFYRKNRH</sequence>
<dbReference type="AlphaFoldDB" id="A0A9D2D545"/>
<reference evidence="5" key="1">
    <citation type="journal article" date="2021" name="PeerJ">
        <title>Extensive microbial diversity within the chicken gut microbiome revealed by metagenomics and culture.</title>
        <authorList>
            <person name="Gilroy R."/>
            <person name="Ravi A."/>
            <person name="Getino M."/>
            <person name="Pursley I."/>
            <person name="Horton D.L."/>
            <person name="Alikhan N.F."/>
            <person name="Baker D."/>
            <person name="Gharbi K."/>
            <person name="Hall N."/>
            <person name="Watson M."/>
            <person name="Adriaenssens E.M."/>
            <person name="Foster-Nyarko E."/>
            <person name="Jarju S."/>
            <person name="Secka A."/>
            <person name="Antonio M."/>
            <person name="Oren A."/>
            <person name="Chaudhuri R.R."/>
            <person name="La Ragione R."/>
            <person name="Hildebrand F."/>
            <person name="Pallen M.J."/>
        </authorList>
    </citation>
    <scope>NUCLEOTIDE SEQUENCE</scope>
    <source>
        <strain evidence="5">CHK192-9172</strain>
    </source>
</reference>
<organism evidence="5 6">
    <name type="scientific">Candidatus Eubacterium avistercoris</name>
    <dbReference type="NCBI Taxonomy" id="2838567"/>
    <lineage>
        <taxon>Bacteria</taxon>
        <taxon>Bacillati</taxon>
        <taxon>Bacillota</taxon>
        <taxon>Clostridia</taxon>
        <taxon>Eubacteriales</taxon>
        <taxon>Eubacteriaceae</taxon>
        <taxon>Eubacterium</taxon>
    </lineage>
</organism>
<dbReference type="InterPro" id="IPR020985">
    <property type="entry name" value="Cell_surface_Shp_haem-bd"/>
</dbReference>
<evidence type="ECO:0000313" key="6">
    <source>
        <dbReference type="Proteomes" id="UP000824024"/>
    </source>
</evidence>
<feature type="region of interest" description="Disordered" evidence="1">
    <location>
        <begin position="179"/>
        <end position="316"/>
    </location>
</feature>
<evidence type="ECO:0000313" key="5">
    <source>
        <dbReference type="EMBL" id="HIZ08797.1"/>
    </source>
</evidence>
<keyword evidence="2" id="KW-1133">Transmembrane helix</keyword>
<keyword evidence="3" id="KW-0732">Signal</keyword>
<dbReference type="GO" id="GO:0020037">
    <property type="term" value="F:heme binding"/>
    <property type="evidence" value="ECO:0007669"/>
    <property type="project" value="InterPro"/>
</dbReference>
<feature type="chain" id="PRO_5039577681" description="Cell surface protein Shp haem-binding domain-containing protein" evidence="3">
    <location>
        <begin position="34"/>
        <end position="344"/>
    </location>
</feature>
<gene>
    <name evidence="5" type="ORF">IAA08_12775</name>
</gene>
<accession>A0A9D2D545</accession>
<dbReference type="InterPro" id="IPR037250">
    <property type="entry name" value="NEAT_dom_sf"/>
</dbReference>
<evidence type="ECO:0000256" key="1">
    <source>
        <dbReference type="SAM" id="MobiDB-lite"/>
    </source>
</evidence>
<feature type="compositionally biased region" description="Basic and acidic residues" evidence="1">
    <location>
        <begin position="258"/>
        <end position="274"/>
    </location>
</feature>
<reference evidence="5" key="2">
    <citation type="submission" date="2021-04" db="EMBL/GenBank/DDBJ databases">
        <authorList>
            <person name="Gilroy R."/>
        </authorList>
    </citation>
    <scope>NUCLEOTIDE SEQUENCE</scope>
    <source>
        <strain evidence="5">CHK192-9172</strain>
    </source>
</reference>
<evidence type="ECO:0000256" key="2">
    <source>
        <dbReference type="SAM" id="Phobius"/>
    </source>
</evidence>
<comment type="caution">
    <text evidence="5">The sequence shown here is derived from an EMBL/GenBank/DDBJ whole genome shotgun (WGS) entry which is preliminary data.</text>
</comment>
<feature type="transmembrane region" description="Helical" evidence="2">
    <location>
        <begin position="316"/>
        <end position="338"/>
    </location>
</feature>
<keyword evidence="2" id="KW-0812">Transmembrane</keyword>
<feature type="compositionally biased region" description="Basic and acidic residues" evidence="1">
    <location>
        <begin position="284"/>
        <end position="302"/>
    </location>
</feature>